<keyword evidence="7" id="KW-0378">Hydrolase</keyword>
<dbReference type="PANTHER" id="PTHR45792:SF7">
    <property type="entry name" value="PUTATIVE (AFU_ORTHOLOGUE AFUA_6G02710)-RELATED"/>
    <property type="match status" value="1"/>
</dbReference>
<evidence type="ECO:0000313" key="17">
    <source>
        <dbReference type="EMBL" id="ORY38217.1"/>
    </source>
</evidence>
<name>A0A1Y2BUA5_9FUNG</name>
<feature type="compositionally biased region" description="Polar residues" evidence="15">
    <location>
        <begin position="1"/>
        <end position="20"/>
    </location>
</feature>
<organism evidence="17 18">
    <name type="scientific">Rhizoclosmatium globosum</name>
    <dbReference type="NCBI Taxonomy" id="329046"/>
    <lineage>
        <taxon>Eukaryota</taxon>
        <taxon>Fungi</taxon>
        <taxon>Fungi incertae sedis</taxon>
        <taxon>Chytridiomycota</taxon>
        <taxon>Chytridiomycota incertae sedis</taxon>
        <taxon>Chytridiomycetes</taxon>
        <taxon>Chytridiales</taxon>
        <taxon>Chytriomycetaceae</taxon>
        <taxon>Rhizoclosmatium</taxon>
    </lineage>
</organism>
<evidence type="ECO:0000256" key="1">
    <source>
        <dbReference type="ARBA" id="ARBA00001913"/>
    </source>
</evidence>
<evidence type="ECO:0000256" key="8">
    <source>
        <dbReference type="ARBA" id="ARBA00022837"/>
    </source>
</evidence>
<comment type="catalytic activity">
    <reaction evidence="13">
        <text>a 1,2-diacyl-sn-glycerol + H2O = a 2-acylglycerol + a fatty acid + H(+)</text>
        <dbReference type="Rhea" id="RHEA:33275"/>
        <dbReference type="ChEBI" id="CHEBI:15377"/>
        <dbReference type="ChEBI" id="CHEBI:15378"/>
        <dbReference type="ChEBI" id="CHEBI:17389"/>
        <dbReference type="ChEBI" id="CHEBI:17815"/>
        <dbReference type="ChEBI" id="CHEBI:28868"/>
        <dbReference type="EC" id="3.1.1.116"/>
    </reaction>
    <physiologicalReaction direction="left-to-right" evidence="13">
        <dbReference type="Rhea" id="RHEA:33276"/>
    </physiologicalReaction>
</comment>
<feature type="non-terminal residue" evidence="17">
    <location>
        <position position="1"/>
    </location>
</feature>
<feature type="region of interest" description="Disordered" evidence="15">
    <location>
        <begin position="504"/>
        <end position="523"/>
    </location>
</feature>
<dbReference type="Gene3D" id="3.40.50.1820">
    <property type="entry name" value="alpha/beta hydrolase"/>
    <property type="match status" value="1"/>
</dbReference>
<comment type="cofactor">
    <cofactor evidence="1">
        <name>Ca(2+)</name>
        <dbReference type="ChEBI" id="CHEBI:29108"/>
    </cofactor>
</comment>
<keyword evidence="10" id="KW-1133">Transmembrane helix</keyword>
<evidence type="ECO:0000256" key="2">
    <source>
        <dbReference type="ARBA" id="ARBA00004651"/>
    </source>
</evidence>
<keyword evidence="6" id="KW-0479">Metal-binding</keyword>
<feature type="region of interest" description="Disordered" evidence="15">
    <location>
        <begin position="1"/>
        <end position="21"/>
    </location>
</feature>
<evidence type="ECO:0000256" key="4">
    <source>
        <dbReference type="ARBA" id="ARBA00022553"/>
    </source>
</evidence>
<feature type="compositionally biased region" description="Low complexity" evidence="15">
    <location>
        <begin position="512"/>
        <end position="523"/>
    </location>
</feature>
<dbReference type="InterPro" id="IPR002921">
    <property type="entry name" value="Fungal_lipase-type"/>
</dbReference>
<feature type="compositionally biased region" description="Low complexity" evidence="15">
    <location>
        <begin position="469"/>
        <end position="479"/>
    </location>
</feature>
<sequence length="1041" mass="111633">PEQQQHWSLPYNTPSAQPLNTDEHAPLLPEAWAKTVTSATSNVRSGLGAAASVSERVLLGAHEGTTSALSSVQGVLVGALSSVKTTTTTTTENDEPPKPTSILGHATRVVSSTVDSTADAAISGLNSVFSFAELLSFGTFHVANSALRLSLGAASETANVFNALFGSTESSRALTHLVALVQHEILLHDPQFATRGMFGNAVGAAALTGGITKALTAYACLQVMTKDRTLQARRVARLIEESVSDKEDSNNGSNGGIVGTATGAVSWLMGGLASGVGIRMDPSVAPPLPPPQTPAPLSSRVDFDARQRRYQWQRGFKSEQDFVRAMEKVHVWNESLGEAGIVAGGSAVGARTEEKAAGVPAIATAATGAAGGASVGTPVKPSTPSNSKATVFQRFSMGSYIQKPSVLTVRNGEDAKVIAELERVRQLEASAKLAETIAEDMSVTESEVFEDAKSFISVSASGIIEEGRASSSSSSSNRRLSSDVEGGRSLHRISMQSLRSIFEEEDAKLTPRRSSTATTESAVTAPEYTAQTTSGWLFDYVKSWIPTGGSPYPLYNSTAMPGGFKDEFEENHDFDIANSILEESMSINTIFDQVTTSRKAKDGTIRRRHRLNVRALDDGDGTSSSANSLLNASIHLDESASMLSQTSSRITHGMGRHFPMLNLLDNLTRYAKHATASYGSEFMTVFDVGNIRKLQHIKDPNIPMNHIAFATHVSIPVRDVVYSSYVSGVGQEENKIEPITHYVSIDREAGVVVVTLRGTLSLSDLIVDLKFDYASHKGHKVHAGMLHSCQTLLASQAFIQSVKKALLENPAFGLIIVGHSLGGAVATLVGLEWSTINPLPNAPTPFSTSGVSGLPPHRPIHVYSYGTPCLCDFDLSTKLKGLVTSVIHGDDFIPTISVGMVRDMKTVTMHLLDPVNKGLSEKIISRTLGLQVGGKKATVEEEDFFFGVISELRGSMKNDRLYPSGTVYWISHTRSTAKDPSTNTDSAVSHVILRRCEDVREICHEPVFSAKMMSDHIPKNYEECVIALKDAMEVARSRKED</sequence>
<evidence type="ECO:0000256" key="14">
    <source>
        <dbReference type="ARBA" id="ARBA00026104"/>
    </source>
</evidence>
<dbReference type="EMBL" id="MCGO01000045">
    <property type="protein sequence ID" value="ORY38217.1"/>
    <property type="molecule type" value="Genomic_DNA"/>
</dbReference>
<evidence type="ECO:0000256" key="5">
    <source>
        <dbReference type="ARBA" id="ARBA00022692"/>
    </source>
</evidence>
<dbReference type="InterPro" id="IPR029058">
    <property type="entry name" value="AB_hydrolase_fold"/>
</dbReference>
<evidence type="ECO:0000256" key="15">
    <source>
        <dbReference type="SAM" id="MobiDB-lite"/>
    </source>
</evidence>
<keyword evidence="3" id="KW-1003">Cell membrane</keyword>
<evidence type="ECO:0000256" key="13">
    <source>
        <dbReference type="ARBA" id="ARBA00024531"/>
    </source>
</evidence>
<evidence type="ECO:0000313" key="18">
    <source>
        <dbReference type="Proteomes" id="UP000193642"/>
    </source>
</evidence>
<evidence type="ECO:0000256" key="11">
    <source>
        <dbReference type="ARBA" id="ARBA00023098"/>
    </source>
</evidence>
<feature type="domain" description="Fungal lipase-type" evidence="16">
    <location>
        <begin position="753"/>
        <end position="897"/>
    </location>
</feature>
<keyword evidence="12" id="KW-0472">Membrane</keyword>
<evidence type="ECO:0000256" key="6">
    <source>
        <dbReference type="ARBA" id="ARBA00022723"/>
    </source>
</evidence>
<dbReference type="Proteomes" id="UP000193642">
    <property type="component" value="Unassembled WGS sequence"/>
</dbReference>
<comment type="subcellular location">
    <subcellularLocation>
        <location evidence="2">Cell membrane</location>
        <topology evidence="2">Multi-pass membrane protein</topology>
    </subcellularLocation>
</comment>
<dbReference type="InterPro" id="IPR052214">
    <property type="entry name" value="DAG_Lipase-Related"/>
</dbReference>
<dbReference type="Pfam" id="PF01764">
    <property type="entry name" value="Lipase_3"/>
    <property type="match status" value="1"/>
</dbReference>
<comment type="caution">
    <text evidence="17">The sequence shown here is derived from an EMBL/GenBank/DDBJ whole genome shotgun (WGS) entry which is preliminary data.</text>
</comment>
<evidence type="ECO:0000256" key="3">
    <source>
        <dbReference type="ARBA" id="ARBA00022475"/>
    </source>
</evidence>
<evidence type="ECO:0000256" key="9">
    <source>
        <dbReference type="ARBA" id="ARBA00022963"/>
    </source>
</evidence>
<dbReference type="GO" id="GO:0046340">
    <property type="term" value="P:diacylglycerol catabolic process"/>
    <property type="evidence" value="ECO:0007669"/>
    <property type="project" value="TreeGrafter"/>
</dbReference>
<dbReference type="SUPFAM" id="SSF53474">
    <property type="entry name" value="alpha/beta-Hydrolases"/>
    <property type="match status" value="1"/>
</dbReference>
<keyword evidence="18" id="KW-1185">Reference proteome</keyword>
<dbReference type="OrthoDB" id="438440at2759"/>
<dbReference type="GO" id="GO:0016298">
    <property type="term" value="F:lipase activity"/>
    <property type="evidence" value="ECO:0007669"/>
    <property type="project" value="TreeGrafter"/>
</dbReference>
<keyword evidence="5" id="KW-0812">Transmembrane</keyword>
<dbReference type="AlphaFoldDB" id="A0A1Y2BUA5"/>
<dbReference type="GO" id="GO:0005886">
    <property type="term" value="C:plasma membrane"/>
    <property type="evidence" value="ECO:0007669"/>
    <property type="project" value="UniProtKB-SubCell"/>
</dbReference>
<dbReference type="GO" id="GO:0046872">
    <property type="term" value="F:metal ion binding"/>
    <property type="evidence" value="ECO:0007669"/>
    <property type="project" value="UniProtKB-KW"/>
</dbReference>
<keyword evidence="8" id="KW-0106">Calcium</keyword>
<reference evidence="17 18" key="1">
    <citation type="submission" date="2016-07" db="EMBL/GenBank/DDBJ databases">
        <title>Pervasive Adenine N6-methylation of Active Genes in Fungi.</title>
        <authorList>
            <consortium name="DOE Joint Genome Institute"/>
            <person name="Mondo S.J."/>
            <person name="Dannebaum R.O."/>
            <person name="Kuo R.C."/>
            <person name="Labutti K."/>
            <person name="Haridas S."/>
            <person name="Kuo A."/>
            <person name="Salamov A."/>
            <person name="Ahrendt S.R."/>
            <person name="Lipzen A."/>
            <person name="Sullivan W."/>
            <person name="Andreopoulos W.B."/>
            <person name="Clum A."/>
            <person name="Lindquist E."/>
            <person name="Daum C."/>
            <person name="Ramamoorthy G.K."/>
            <person name="Gryganskyi A."/>
            <person name="Culley D."/>
            <person name="Magnuson J.K."/>
            <person name="James T.Y."/>
            <person name="O'Malley M.A."/>
            <person name="Stajich J.E."/>
            <person name="Spatafora J.W."/>
            <person name="Visel A."/>
            <person name="Grigoriev I.V."/>
        </authorList>
    </citation>
    <scope>NUCLEOTIDE SEQUENCE [LARGE SCALE GENOMIC DNA]</scope>
    <source>
        <strain evidence="17 18">JEL800</strain>
    </source>
</reference>
<keyword evidence="11" id="KW-0443">Lipid metabolism</keyword>
<evidence type="ECO:0000256" key="10">
    <source>
        <dbReference type="ARBA" id="ARBA00022989"/>
    </source>
</evidence>
<accession>A0A1Y2BUA5</accession>
<keyword evidence="4" id="KW-0597">Phosphoprotein</keyword>
<dbReference type="CDD" id="cd00519">
    <property type="entry name" value="Lipase_3"/>
    <property type="match status" value="1"/>
</dbReference>
<evidence type="ECO:0000256" key="7">
    <source>
        <dbReference type="ARBA" id="ARBA00022801"/>
    </source>
</evidence>
<dbReference type="PANTHER" id="PTHR45792">
    <property type="entry name" value="DIACYLGLYCEROL LIPASE HOMOLOG-RELATED"/>
    <property type="match status" value="1"/>
</dbReference>
<evidence type="ECO:0000256" key="12">
    <source>
        <dbReference type="ARBA" id="ARBA00023136"/>
    </source>
</evidence>
<dbReference type="GO" id="GO:0019369">
    <property type="term" value="P:arachidonate metabolic process"/>
    <property type="evidence" value="ECO:0007669"/>
    <property type="project" value="TreeGrafter"/>
</dbReference>
<proteinExistence type="predicted"/>
<gene>
    <name evidence="17" type="ORF">BCR33DRAFT_720921</name>
</gene>
<protein>
    <recommendedName>
        <fullName evidence="14">sn-1-specific diacylglycerol lipase</fullName>
        <ecNumber evidence="14">3.1.1.116</ecNumber>
    </recommendedName>
</protein>
<dbReference type="EC" id="3.1.1.116" evidence="14"/>
<keyword evidence="9" id="KW-0442">Lipid degradation</keyword>
<feature type="region of interest" description="Disordered" evidence="15">
    <location>
        <begin position="466"/>
        <end position="487"/>
    </location>
</feature>
<evidence type="ECO:0000259" key="16">
    <source>
        <dbReference type="Pfam" id="PF01764"/>
    </source>
</evidence>